<evidence type="ECO:0000256" key="6">
    <source>
        <dbReference type="ARBA" id="ARBA00023239"/>
    </source>
</evidence>
<keyword evidence="5 9" id="KW-0865">Zymogen</keyword>
<organism evidence="10 11">
    <name type="scientific">Thermoactinomyces daqus</name>
    <dbReference type="NCBI Taxonomy" id="1329516"/>
    <lineage>
        <taxon>Bacteria</taxon>
        <taxon>Bacillati</taxon>
        <taxon>Bacillota</taxon>
        <taxon>Bacilli</taxon>
        <taxon>Bacillales</taxon>
        <taxon>Thermoactinomycetaceae</taxon>
        <taxon>Thermoactinomyces</taxon>
    </lineage>
</organism>
<proteinExistence type="inferred from homology"/>
<evidence type="ECO:0000256" key="9">
    <source>
        <dbReference type="HAMAP-Rule" id="MF_00446"/>
    </source>
</evidence>
<dbReference type="RefSeq" id="WP_033100669.1">
    <property type="nucleotide sequence ID" value="NZ_JACEIP010000006.1"/>
</dbReference>
<keyword evidence="1 9" id="KW-0963">Cytoplasm</keyword>
<keyword evidence="11" id="KW-1185">Reference proteome</keyword>
<keyword evidence="8 9" id="KW-0670">Pyruvate</keyword>
<evidence type="ECO:0000256" key="2">
    <source>
        <dbReference type="ARBA" id="ARBA00022655"/>
    </source>
</evidence>
<keyword evidence="6 9" id="KW-0456">Lyase</keyword>
<comment type="PTM">
    <text evidence="9">Is synthesized initially as an inactive proenzyme, which is activated by self-cleavage at a specific serine bond to produce a beta-subunit with a hydroxyl group at its C-terminus and an alpha-subunit with a pyruvoyl group at its N-terminus.</text>
</comment>
<evidence type="ECO:0000313" key="10">
    <source>
        <dbReference type="EMBL" id="MBA4542416.1"/>
    </source>
</evidence>
<dbReference type="EC" id="4.1.1.11" evidence="9"/>
<accession>A0A7W2AH88</accession>
<dbReference type="UniPathway" id="UPA00028">
    <property type="reaction ID" value="UER00002"/>
</dbReference>
<evidence type="ECO:0000256" key="4">
    <source>
        <dbReference type="ARBA" id="ARBA00022813"/>
    </source>
</evidence>
<sequence>MLCLFCKGKIHKALVTEADLDYQGSITIDEILMQKANILPFEMVQINGYRTGQTWRTYAIPAPPGSGTICLNGPPSRLFQPGDYVAILSLAYLNPQEMDGFQHTTVYVDEQNKVTETKTTAFQSAHFQEASDGSI</sequence>
<evidence type="ECO:0000256" key="5">
    <source>
        <dbReference type="ARBA" id="ARBA00023145"/>
    </source>
</evidence>
<dbReference type="AlphaFoldDB" id="A0A7W2AH88"/>
<evidence type="ECO:0000256" key="3">
    <source>
        <dbReference type="ARBA" id="ARBA00022793"/>
    </source>
</evidence>
<comment type="caution">
    <text evidence="9">Lacks conserved residue(s) required for the propagation of feature annotation.</text>
</comment>
<dbReference type="PANTHER" id="PTHR21012:SF0">
    <property type="entry name" value="ASPARTATE 1-DECARBOXYLASE"/>
    <property type="match status" value="1"/>
</dbReference>
<comment type="cofactor">
    <cofactor evidence="9">
        <name>pyruvate</name>
        <dbReference type="ChEBI" id="CHEBI:15361"/>
    </cofactor>
    <text evidence="9">Binds 1 pyruvoyl group covalently per subunit.</text>
</comment>
<comment type="subcellular location">
    <subcellularLocation>
        <location evidence="9">Cytoplasm</location>
    </subcellularLocation>
</comment>
<comment type="function">
    <text evidence="9">Catalyzes the pyruvoyl-dependent decarboxylation of aspartate to produce beta-alanine.</text>
</comment>
<dbReference type="GO" id="GO:0006523">
    <property type="term" value="P:alanine biosynthetic process"/>
    <property type="evidence" value="ECO:0007669"/>
    <property type="project" value="InterPro"/>
</dbReference>
<comment type="similarity">
    <text evidence="9">Belongs to the PanD family.</text>
</comment>
<dbReference type="GO" id="GO:0015940">
    <property type="term" value="P:pantothenate biosynthetic process"/>
    <property type="evidence" value="ECO:0007669"/>
    <property type="project" value="UniProtKB-UniRule"/>
</dbReference>
<feature type="chain" id="PRO_5031635918" description="Aspartate 1-decarboxylase beta chain" evidence="9">
    <location>
        <begin position="1"/>
        <end position="24"/>
    </location>
</feature>
<dbReference type="GO" id="GO:0004068">
    <property type="term" value="F:aspartate 1-decarboxylase activity"/>
    <property type="evidence" value="ECO:0007669"/>
    <property type="project" value="UniProtKB-UniRule"/>
</dbReference>
<dbReference type="EMBL" id="JACEIP010000006">
    <property type="protein sequence ID" value="MBA4542416.1"/>
    <property type="molecule type" value="Genomic_DNA"/>
</dbReference>
<keyword evidence="2 9" id="KW-0566">Pantothenate biosynthesis</keyword>
<evidence type="ECO:0000313" key="11">
    <source>
        <dbReference type="Proteomes" id="UP000530514"/>
    </source>
</evidence>
<dbReference type="Gene3D" id="2.40.40.20">
    <property type="match status" value="1"/>
</dbReference>
<name>A0A7W2AH88_9BACL</name>
<evidence type="ECO:0000256" key="8">
    <source>
        <dbReference type="ARBA" id="ARBA00023317"/>
    </source>
</evidence>
<feature type="modified residue" description="Pyruvic acid (Ser)" evidence="9">
    <location>
        <position position="25"/>
    </location>
</feature>
<comment type="pathway">
    <text evidence="9">Cofactor biosynthesis; (R)-pantothenate biosynthesis; beta-alanine from L-aspartate: step 1/1.</text>
</comment>
<dbReference type="PANTHER" id="PTHR21012">
    <property type="entry name" value="ASPARTATE 1-DECARBOXYLASE"/>
    <property type="match status" value="1"/>
</dbReference>
<dbReference type="Pfam" id="PF02261">
    <property type="entry name" value="Asp_decarbox"/>
    <property type="match status" value="1"/>
</dbReference>
<feature type="active site" description="Schiff-base intermediate with substrate; via pyruvic acid" evidence="9">
    <location>
        <position position="25"/>
    </location>
</feature>
<keyword evidence="4 9" id="KW-0068">Autocatalytic cleavage</keyword>
<dbReference type="HAMAP" id="MF_00446">
    <property type="entry name" value="PanD"/>
    <property type="match status" value="1"/>
</dbReference>
<keyword evidence="3 9" id="KW-0210">Decarboxylase</keyword>
<evidence type="ECO:0000256" key="1">
    <source>
        <dbReference type="ARBA" id="ARBA00022490"/>
    </source>
</evidence>
<dbReference type="GO" id="GO:0005829">
    <property type="term" value="C:cytosol"/>
    <property type="evidence" value="ECO:0007669"/>
    <property type="project" value="TreeGrafter"/>
</dbReference>
<feature type="binding site" evidence="9">
    <location>
        <position position="57"/>
    </location>
    <ligand>
        <name>substrate</name>
    </ligand>
</feature>
<gene>
    <name evidence="9" type="primary">panD</name>
    <name evidence="10" type="ORF">H1164_05800</name>
</gene>
<comment type="catalytic activity">
    <reaction evidence="9">
        <text>L-aspartate + H(+) = beta-alanine + CO2</text>
        <dbReference type="Rhea" id="RHEA:19497"/>
        <dbReference type="ChEBI" id="CHEBI:15378"/>
        <dbReference type="ChEBI" id="CHEBI:16526"/>
        <dbReference type="ChEBI" id="CHEBI:29991"/>
        <dbReference type="ChEBI" id="CHEBI:57966"/>
        <dbReference type="EC" id="4.1.1.11"/>
    </reaction>
</comment>
<dbReference type="InterPro" id="IPR009010">
    <property type="entry name" value="Asp_de-COase-like_dom_sf"/>
</dbReference>
<reference evidence="10 11" key="1">
    <citation type="submission" date="2020-07" db="EMBL/GenBank/DDBJ databases">
        <authorList>
            <person name="Feng H."/>
        </authorList>
    </citation>
    <scope>NUCLEOTIDE SEQUENCE [LARGE SCALE GENOMIC DNA]</scope>
    <source>
        <strain evidence="11">s-11</strain>
    </source>
</reference>
<comment type="subunit">
    <text evidence="9">Heterooctamer of four alpha and four beta subunits.</text>
</comment>
<dbReference type="OrthoDB" id="9803983at2"/>
<dbReference type="Proteomes" id="UP000530514">
    <property type="component" value="Unassembled WGS sequence"/>
</dbReference>
<comment type="caution">
    <text evidence="10">The sequence shown here is derived from an EMBL/GenBank/DDBJ whole genome shotgun (WGS) entry which is preliminary data.</text>
</comment>
<protein>
    <recommendedName>
        <fullName evidence="9">Aspartate 1-decarboxylase</fullName>
        <ecNumber evidence="9">4.1.1.11</ecNumber>
    </recommendedName>
    <alternativeName>
        <fullName evidence="9">Aspartate alpha-decarboxylase</fullName>
    </alternativeName>
    <component>
        <recommendedName>
            <fullName evidence="9">Aspartate 1-decarboxylase beta chain</fullName>
        </recommendedName>
    </component>
    <component>
        <recommendedName>
            <fullName evidence="9">Aspartate 1-decarboxylase alpha chain</fullName>
        </recommendedName>
    </component>
</protein>
<feature type="chain" id="PRO_5031635919" description="Aspartate 1-decarboxylase alpha chain" evidence="9">
    <location>
        <begin position="25"/>
        <end position="135"/>
    </location>
</feature>
<dbReference type="SUPFAM" id="SSF50692">
    <property type="entry name" value="ADC-like"/>
    <property type="match status" value="1"/>
</dbReference>
<keyword evidence="7 9" id="KW-0704">Schiff base</keyword>
<evidence type="ECO:0000256" key="7">
    <source>
        <dbReference type="ARBA" id="ARBA00023270"/>
    </source>
</evidence>
<dbReference type="InterPro" id="IPR003190">
    <property type="entry name" value="Asp_decarbox"/>
</dbReference>
<feature type="active site" description="Proton donor" evidence="9">
    <location>
        <position position="58"/>
    </location>
</feature>